<evidence type="ECO:0000256" key="1">
    <source>
        <dbReference type="SAM" id="SignalP"/>
    </source>
</evidence>
<dbReference type="AlphaFoldDB" id="A0A1E3X969"/>
<comment type="caution">
    <text evidence="2">The sequence shown here is derived from an EMBL/GenBank/DDBJ whole genome shotgun (WGS) entry which is preliminary data.</text>
</comment>
<proteinExistence type="predicted"/>
<feature type="signal peptide" evidence="1">
    <location>
        <begin position="1"/>
        <end position="31"/>
    </location>
</feature>
<accession>A0A1E3X969</accession>
<feature type="chain" id="PRO_5009140073" evidence="1">
    <location>
        <begin position="32"/>
        <end position="166"/>
    </location>
</feature>
<gene>
    <name evidence="2" type="ORF">SCARUB_03356</name>
</gene>
<evidence type="ECO:0000313" key="2">
    <source>
        <dbReference type="EMBL" id="ODS31514.1"/>
    </source>
</evidence>
<keyword evidence="1" id="KW-0732">Signal</keyword>
<reference evidence="2 3" key="1">
    <citation type="submission" date="2016-07" db="EMBL/GenBank/DDBJ databases">
        <title>Draft genome of Scalindua rubra, obtained from a brine-seawater interface in the Red Sea, sheds light on salt adaptation in anammox bacteria.</title>
        <authorList>
            <person name="Speth D.R."/>
            <person name="Lagkouvardos I."/>
            <person name="Wang Y."/>
            <person name="Qian P.-Y."/>
            <person name="Dutilh B.E."/>
            <person name="Jetten M.S."/>
        </authorList>
    </citation>
    <scope>NUCLEOTIDE SEQUENCE [LARGE SCALE GENOMIC DNA]</scope>
    <source>
        <strain evidence="2">BSI-1</strain>
    </source>
</reference>
<dbReference type="Proteomes" id="UP000094056">
    <property type="component" value="Unassembled WGS sequence"/>
</dbReference>
<evidence type="ECO:0000313" key="3">
    <source>
        <dbReference type="Proteomes" id="UP000094056"/>
    </source>
</evidence>
<dbReference type="EMBL" id="MAYW01000112">
    <property type="protein sequence ID" value="ODS31514.1"/>
    <property type="molecule type" value="Genomic_DNA"/>
</dbReference>
<name>A0A1E3X969_9BACT</name>
<sequence length="166" mass="18544">MKQNKIFSVYTPVILSAFLLLNVLSSNEARADKNDAFFGEKIAGTYLLTEADEGGSRIVTITADGNWFGIHSYQFDIKFSNQQGVWKKTGKRKITVRTLDFTLLKDGVGSALFRFTVEFDKAYQQISGELSGKMFPPGVDPFDPVAIPIRTFNNTFTGKRLIVTDN</sequence>
<protein>
    <submittedName>
        <fullName evidence="2">Uncharacterized protein</fullName>
    </submittedName>
</protein>
<organism evidence="2 3">
    <name type="scientific">Candidatus Scalindua rubra</name>
    <dbReference type="NCBI Taxonomy" id="1872076"/>
    <lineage>
        <taxon>Bacteria</taxon>
        <taxon>Pseudomonadati</taxon>
        <taxon>Planctomycetota</taxon>
        <taxon>Candidatus Brocadiia</taxon>
        <taxon>Candidatus Brocadiales</taxon>
        <taxon>Candidatus Scalinduaceae</taxon>
        <taxon>Candidatus Scalindua</taxon>
    </lineage>
</organism>